<reference evidence="2" key="2">
    <citation type="submission" date="2015-01" db="EMBL/GenBank/DDBJ databases">
        <title>Evolutionary Origins and Diversification of the Mycorrhizal Mutualists.</title>
        <authorList>
            <consortium name="DOE Joint Genome Institute"/>
            <consortium name="Mycorrhizal Genomics Consortium"/>
            <person name="Kohler A."/>
            <person name="Kuo A."/>
            <person name="Nagy L.G."/>
            <person name="Floudas D."/>
            <person name="Copeland A."/>
            <person name="Barry K.W."/>
            <person name="Cichocki N."/>
            <person name="Veneault-Fourrey C."/>
            <person name="LaButti K."/>
            <person name="Lindquist E.A."/>
            <person name="Lipzen A."/>
            <person name="Lundell T."/>
            <person name="Morin E."/>
            <person name="Murat C."/>
            <person name="Riley R."/>
            <person name="Ohm R."/>
            <person name="Sun H."/>
            <person name="Tunlid A."/>
            <person name="Henrissat B."/>
            <person name="Grigoriev I.V."/>
            <person name="Hibbett D.S."/>
            <person name="Martin F."/>
        </authorList>
    </citation>
    <scope>NUCLEOTIDE SEQUENCE [LARGE SCALE GENOMIC DNA]</scope>
    <source>
        <strain evidence="2">441</strain>
    </source>
</reference>
<organism evidence="1 2">
    <name type="scientific">Pisolithus microcarpus 441</name>
    <dbReference type="NCBI Taxonomy" id="765257"/>
    <lineage>
        <taxon>Eukaryota</taxon>
        <taxon>Fungi</taxon>
        <taxon>Dikarya</taxon>
        <taxon>Basidiomycota</taxon>
        <taxon>Agaricomycotina</taxon>
        <taxon>Agaricomycetes</taxon>
        <taxon>Agaricomycetidae</taxon>
        <taxon>Boletales</taxon>
        <taxon>Sclerodermatineae</taxon>
        <taxon>Pisolithaceae</taxon>
        <taxon>Pisolithus</taxon>
    </lineage>
</organism>
<evidence type="ECO:0000313" key="2">
    <source>
        <dbReference type="Proteomes" id="UP000054018"/>
    </source>
</evidence>
<sequence>VHVRLRVIFPSDLAIRTSDMTDPRMCENKFLPLVYRKIVCGCELHISKPRYLGMI</sequence>
<dbReference type="EMBL" id="KN833931">
    <property type="protein sequence ID" value="KIK14571.1"/>
    <property type="molecule type" value="Genomic_DNA"/>
</dbReference>
<feature type="non-terminal residue" evidence="1">
    <location>
        <position position="1"/>
    </location>
</feature>
<reference evidence="1 2" key="1">
    <citation type="submission" date="2014-04" db="EMBL/GenBank/DDBJ databases">
        <authorList>
            <consortium name="DOE Joint Genome Institute"/>
            <person name="Kuo A."/>
            <person name="Kohler A."/>
            <person name="Costa M.D."/>
            <person name="Nagy L.G."/>
            <person name="Floudas D."/>
            <person name="Copeland A."/>
            <person name="Barry K.W."/>
            <person name="Cichocki N."/>
            <person name="Veneault-Fourrey C."/>
            <person name="LaButti K."/>
            <person name="Lindquist E.A."/>
            <person name="Lipzen A."/>
            <person name="Lundell T."/>
            <person name="Morin E."/>
            <person name="Murat C."/>
            <person name="Sun H."/>
            <person name="Tunlid A."/>
            <person name="Henrissat B."/>
            <person name="Grigoriev I.V."/>
            <person name="Hibbett D.S."/>
            <person name="Martin F."/>
            <person name="Nordberg H.P."/>
            <person name="Cantor M.N."/>
            <person name="Hua S.X."/>
        </authorList>
    </citation>
    <scope>NUCLEOTIDE SEQUENCE [LARGE SCALE GENOMIC DNA]</scope>
    <source>
        <strain evidence="1 2">441</strain>
    </source>
</reference>
<dbReference type="HOGENOM" id="CLU_3038050_0_0_1"/>
<name>A0A0C9YD18_9AGAM</name>
<proteinExistence type="predicted"/>
<protein>
    <submittedName>
        <fullName evidence="1">Unplaced genomic scaffold scaffold_247, whole genome shotgun sequence</fullName>
    </submittedName>
</protein>
<gene>
    <name evidence="1" type="ORF">PISMIDRAFT_687828</name>
</gene>
<dbReference type="Proteomes" id="UP000054018">
    <property type="component" value="Unassembled WGS sequence"/>
</dbReference>
<keyword evidence="2" id="KW-1185">Reference proteome</keyword>
<dbReference type="AlphaFoldDB" id="A0A0C9YD18"/>
<accession>A0A0C9YD18</accession>
<evidence type="ECO:0000313" key="1">
    <source>
        <dbReference type="EMBL" id="KIK14571.1"/>
    </source>
</evidence>